<feature type="transmembrane region" description="Helical" evidence="2">
    <location>
        <begin position="94"/>
        <end position="115"/>
    </location>
</feature>
<protein>
    <submittedName>
        <fullName evidence="3">Integral membrane protein, putative</fullName>
    </submittedName>
</protein>
<dbReference type="STRING" id="5874.Q4UH92"/>
<feature type="compositionally biased region" description="Low complexity" evidence="1">
    <location>
        <begin position="160"/>
        <end position="193"/>
    </location>
</feature>
<keyword evidence="2" id="KW-0812">Transmembrane</keyword>
<dbReference type="GeneID" id="3863663"/>
<dbReference type="AlphaFoldDB" id="Q4UH92"/>
<feature type="compositionally biased region" description="Pro residues" evidence="1">
    <location>
        <begin position="268"/>
        <end position="277"/>
    </location>
</feature>
<feature type="transmembrane region" description="Helical" evidence="2">
    <location>
        <begin position="359"/>
        <end position="379"/>
    </location>
</feature>
<proteinExistence type="predicted"/>
<feature type="compositionally biased region" description="Pro residues" evidence="1">
    <location>
        <begin position="194"/>
        <end position="211"/>
    </location>
</feature>
<reference evidence="3 4" key="1">
    <citation type="journal article" date="2005" name="Science">
        <title>Genome of the host-cell transforming parasite Theileria annulata compared with T. parva.</title>
        <authorList>
            <person name="Pain A."/>
            <person name="Renauld H."/>
            <person name="Berriman M."/>
            <person name="Murphy L."/>
            <person name="Yeats C.A."/>
            <person name="Weir W."/>
            <person name="Kerhornou A."/>
            <person name="Aslett M."/>
            <person name="Bishop R."/>
            <person name="Bouchier C."/>
            <person name="Cochet M."/>
            <person name="Coulson R.M.R."/>
            <person name="Cronin A."/>
            <person name="de Villiers E.P."/>
            <person name="Fraser A."/>
            <person name="Fosker N."/>
            <person name="Gardner M."/>
            <person name="Goble A."/>
            <person name="Griffiths-Jones S."/>
            <person name="Harris D.E."/>
            <person name="Katzer F."/>
            <person name="Larke N."/>
            <person name="Lord A."/>
            <person name="Maser P."/>
            <person name="McKellar S."/>
            <person name="Mooney P."/>
            <person name="Morton F."/>
            <person name="Nene V."/>
            <person name="O'Neil S."/>
            <person name="Price C."/>
            <person name="Quail M.A."/>
            <person name="Rabbinowitsch E."/>
            <person name="Rawlings N.D."/>
            <person name="Rutter S."/>
            <person name="Saunders D."/>
            <person name="Seeger K."/>
            <person name="Shah T."/>
            <person name="Squares R."/>
            <person name="Squares S."/>
            <person name="Tivey A."/>
            <person name="Walker A.R."/>
            <person name="Woodward J."/>
            <person name="Dobbelaere D.A.E."/>
            <person name="Langsley G."/>
            <person name="Rajandream M.A."/>
            <person name="McKeever D."/>
            <person name="Shiels B."/>
            <person name="Tait A."/>
            <person name="Barrell B.G."/>
            <person name="Hall N."/>
        </authorList>
    </citation>
    <scope>NUCLEOTIDE SEQUENCE [LARGE SCALE GENOMIC DNA]</scope>
    <source>
        <strain evidence="4">Ankara</strain>
    </source>
</reference>
<organism evidence="3 4">
    <name type="scientific">Theileria annulata</name>
    <dbReference type="NCBI Taxonomy" id="5874"/>
    <lineage>
        <taxon>Eukaryota</taxon>
        <taxon>Sar</taxon>
        <taxon>Alveolata</taxon>
        <taxon>Apicomplexa</taxon>
        <taxon>Aconoidasida</taxon>
        <taxon>Piroplasmida</taxon>
        <taxon>Theileriidae</taxon>
        <taxon>Theileria</taxon>
    </lineage>
</organism>
<evidence type="ECO:0000256" key="2">
    <source>
        <dbReference type="SAM" id="Phobius"/>
    </source>
</evidence>
<feature type="region of interest" description="Disordered" evidence="1">
    <location>
        <begin position="249"/>
        <end position="305"/>
    </location>
</feature>
<evidence type="ECO:0000256" key="1">
    <source>
        <dbReference type="SAM" id="MobiDB-lite"/>
    </source>
</evidence>
<dbReference type="Proteomes" id="UP000001950">
    <property type="component" value="Chromosome 1"/>
</dbReference>
<dbReference type="EMBL" id="CR940347">
    <property type="protein sequence ID" value="CAI73547.1"/>
    <property type="molecule type" value="Genomic_DNA"/>
</dbReference>
<feature type="transmembrane region" description="Helical" evidence="2">
    <location>
        <begin position="69"/>
        <end position="88"/>
    </location>
</feature>
<accession>Q4UH92</accession>
<dbReference type="InParanoid" id="Q4UH92"/>
<sequence>MRLKRISRKLCIFLIGFNLLLPIHYLYYISYNFFYIKLSTIITIISIILGSMYLLIISPKYLLTHFNKLFVIILNFITLFYYILLIFFKNFKIIFILLICYSFILGLNESFSIIIDPINIPFFLLGFNFSNLFSSFLYYVTVTGPQNSNGDNSTKGPGNGNTSPNGPGNTPTGPSTGPNGPSGPIEPGTTPTSPGTPPVEPPTGPPKPPTKAVPLVTNEPIKNASIVPNVVGTVTKSTNIATNKMITNKMVTNGPGAGPQGPTGPAGPTGPPGPPEPGSMGPEPSLPPVPEPTEPSGPIGTLRPKRFGPMGFGFGGSDGPGGPIGLGGPMGPGGPMGLGGPMGPGAVGPSTVTGDTVTIILIIGLIISIIIIILCIYVYGGNGLFNIIGIKIKDFILDNSEKKLNEENEKYEKYLNDKIKHKIKNLEYEIILKPNLIQDYNIKNIINLKKIKKYKCKFSPLRCLQQQLPITP</sequence>
<keyword evidence="2" id="KW-1133">Transmembrane helix</keyword>
<feature type="transmembrane region" description="Helical" evidence="2">
    <location>
        <begin position="122"/>
        <end position="140"/>
    </location>
</feature>
<keyword evidence="4" id="KW-1185">Reference proteome</keyword>
<feature type="transmembrane region" description="Helical" evidence="2">
    <location>
        <begin position="12"/>
        <end position="28"/>
    </location>
</feature>
<feature type="compositionally biased region" description="Pro residues" evidence="1">
    <location>
        <begin position="284"/>
        <end position="295"/>
    </location>
</feature>
<evidence type="ECO:0000313" key="4">
    <source>
        <dbReference type="Proteomes" id="UP000001950"/>
    </source>
</evidence>
<dbReference type="KEGG" id="tan:TA20325"/>
<keyword evidence="2" id="KW-0472">Membrane</keyword>
<evidence type="ECO:0000313" key="3">
    <source>
        <dbReference type="EMBL" id="CAI73547.1"/>
    </source>
</evidence>
<feature type="transmembrane region" description="Helical" evidence="2">
    <location>
        <begin position="34"/>
        <end position="57"/>
    </location>
</feature>
<gene>
    <name evidence="3" type="ORF">TA20325</name>
</gene>
<dbReference type="VEuPathDB" id="PiroplasmaDB:TA20325"/>
<dbReference type="eggNOG" id="ENOG502RSZU">
    <property type="taxonomic scope" value="Eukaryota"/>
</dbReference>
<dbReference type="RefSeq" id="XP_954224.1">
    <property type="nucleotide sequence ID" value="XM_949131.1"/>
</dbReference>
<feature type="region of interest" description="Disordered" evidence="1">
    <location>
        <begin position="148"/>
        <end position="214"/>
    </location>
</feature>
<name>Q4UH92_THEAN</name>